<dbReference type="AlphaFoldDB" id="A0A2W5TVC2"/>
<feature type="domain" description="FRG" evidence="1">
    <location>
        <begin position="24"/>
        <end position="126"/>
    </location>
</feature>
<comment type="caution">
    <text evidence="2">The sequence shown here is derived from an EMBL/GenBank/DDBJ whole genome shotgun (WGS) entry which is preliminary data.</text>
</comment>
<organism evidence="2 3">
    <name type="scientific">Cereibacter sphaeroides</name>
    <name type="common">Rhodobacter sphaeroides</name>
    <dbReference type="NCBI Taxonomy" id="1063"/>
    <lineage>
        <taxon>Bacteria</taxon>
        <taxon>Pseudomonadati</taxon>
        <taxon>Pseudomonadota</taxon>
        <taxon>Alphaproteobacteria</taxon>
        <taxon>Rhodobacterales</taxon>
        <taxon>Paracoccaceae</taxon>
        <taxon>Cereibacter</taxon>
    </lineage>
</organism>
<dbReference type="InterPro" id="IPR014966">
    <property type="entry name" value="FRG-dom"/>
</dbReference>
<evidence type="ECO:0000313" key="2">
    <source>
        <dbReference type="EMBL" id="PZQ94723.1"/>
    </source>
</evidence>
<protein>
    <recommendedName>
        <fullName evidence="1">FRG domain-containing protein</fullName>
    </recommendedName>
</protein>
<name>A0A2W5TVC2_CERSP</name>
<evidence type="ECO:0000313" key="3">
    <source>
        <dbReference type="Proteomes" id="UP000248975"/>
    </source>
</evidence>
<evidence type="ECO:0000259" key="1">
    <source>
        <dbReference type="SMART" id="SM00901"/>
    </source>
</evidence>
<dbReference type="Pfam" id="PF08867">
    <property type="entry name" value="FRG"/>
    <property type="match status" value="1"/>
</dbReference>
<reference evidence="2 3" key="1">
    <citation type="submission" date="2017-08" db="EMBL/GenBank/DDBJ databases">
        <title>Infants hospitalized years apart are colonized by the same room-sourced microbial strains.</title>
        <authorList>
            <person name="Brooks B."/>
            <person name="Olm M.R."/>
            <person name="Firek B.A."/>
            <person name="Baker R."/>
            <person name="Thomas B.C."/>
            <person name="Morowitz M.J."/>
            <person name="Banfield J.F."/>
        </authorList>
    </citation>
    <scope>NUCLEOTIDE SEQUENCE [LARGE SCALE GENOMIC DNA]</scope>
    <source>
        <strain evidence="2">S2_003_000_R2_11</strain>
    </source>
</reference>
<dbReference type="EMBL" id="QFQS01000014">
    <property type="protein sequence ID" value="PZQ94723.1"/>
    <property type="molecule type" value="Genomic_DNA"/>
</dbReference>
<dbReference type="Proteomes" id="UP000248975">
    <property type="component" value="Unassembled WGS sequence"/>
</dbReference>
<proteinExistence type="predicted"/>
<gene>
    <name evidence="2" type="ORF">DI533_21575</name>
</gene>
<dbReference type="SMART" id="SM00901">
    <property type="entry name" value="FRG"/>
    <property type="match status" value="1"/>
</dbReference>
<accession>A0A2W5TVC2</accession>
<sequence length="250" mass="27985">MASDLDRGTKIISEFIFWLSNTHLTSELLFRGHADKSWPIIPGAFRDGIYGIKDFGDLIGWRKIATRFANPMPQNDIQWLVLAQHYGIPTPLLDWTTNPLVALYFATRPLPPEAGGEEGEADGCVIACERHHFRVLSAIEGDRIFQLGPVDRLVHVIGMNIRTDAQDSVMTLHSETCCILELDNFTSDRFTIAHADKQAVQWALDRLGCSTDRLMGDIVTAARIYGDQLKISGPLAQKANQMLENHLSDR</sequence>